<organism evidence="5">
    <name type="scientific">marine sediment metagenome</name>
    <dbReference type="NCBI Taxonomy" id="412755"/>
    <lineage>
        <taxon>unclassified sequences</taxon>
        <taxon>metagenomes</taxon>
        <taxon>ecological metagenomes</taxon>
    </lineage>
</organism>
<dbReference type="AlphaFoldDB" id="X0SUA7"/>
<comment type="cofactor">
    <cofactor evidence="1">
        <name>pyridoxal 5'-phosphate</name>
        <dbReference type="ChEBI" id="CHEBI:597326"/>
    </cofactor>
</comment>
<evidence type="ECO:0000256" key="2">
    <source>
        <dbReference type="ARBA" id="ARBA00022576"/>
    </source>
</evidence>
<dbReference type="PANTHER" id="PTHR42778:SF1">
    <property type="entry name" value="2-AMINOETHYLPHOSPHONATE--PYRUVATE TRANSAMINASE"/>
    <property type="match status" value="1"/>
</dbReference>
<feature type="non-terminal residue" evidence="5">
    <location>
        <position position="1"/>
    </location>
</feature>
<sequence>KEMHSRLLTTVVEPEHKKYSFDVMHDLLLERGFTIYPGKISSNRTFRIANMGAIDREDIESFLKALGEIVGQFGLNGHFYNEVRIKD</sequence>
<protein>
    <recommendedName>
        <fullName evidence="6">Aminotransferase class V domain-containing protein</fullName>
    </recommendedName>
</protein>
<reference evidence="5" key="1">
    <citation type="journal article" date="2014" name="Front. Microbiol.">
        <title>High frequency of phylogenetically diverse reductive dehalogenase-homologous genes in deep subseafloor sedimentary metagenomes.</title>
        <authorList>
            <person name="Kawai M."/>
            <person name="Futagami T."/>
            <person name="Toyoda A."/>
            <person name="Takaki Y."/>
            <person name="Nishi S."/>
            <person name="Hori S."/>
            <person name="Arai W."/>
            <person name="Tsubouchi T."/>
            <person name="Morono Y."/>
            <person name="Uchiyama I."/>
            <person name="Ito T."/>
            <person name="Fujiyama A."/>
            <person name="Inagaki F."/>
            <person name="Takami H."/>
        </authorList>
    </citation>
    <scope>NUCLEOTIDE SEQUENCE</scope>
    <source>
        <strain evidence="5">Expedition CK06-06</strain>
    </source>
</reference>
<keyword evidence="4" id="KW-0663">Pyridoxal phosphate</keyword>
<evidence type="ECO:0000313" key="5">
    <source>
        <dbReference type="EMBL" id="GAF79492.1"/>
    </source>
</evidence>
<evidence type="ECO:0000256" key="1">
    <source>
        <dbReference type="ARBA" id="ARBA00001933"/>
    </source>
</evidence>
<gene>
    <name evidence="5" type="ORF">S01H1_08834</name>
</gene>
<accession>X0SUA7</accession>
<dbReference type="EMBL" id="BARS01004520">
    <property type="protein sequence ID" value="GAF79492.1"/>
    <property type="molecule type" value="Genomic_DNA"/>
</dbReference>
<dbReference type="SUPFAM" id="SSF53383">
    <property type="entry name" value="PLP-dependent transferases"/>
    <property type="match status" value="1"/>
</dbReference>
<dbReference type="PANTHER" id="PTHR42778">
    <property type="entry name" value="2-AMINOETHYLPHOSPHONATE--PYRUVATE TRANSAMINASE"/>
    <property type="match status" value="1"/>
</dbReference>
<evidence type="ECO:0000256" key="3">
    <source>
        <dbReference type="ARBA" id="ARBA00022679"/>
    </source>
</evidence>
<dbReference type="InterPro" id="IPR015424">
    <property type="entry name" value="PyrdxlP-dep_Trfase"/>
</dbReference>
<keyword evidence="2" id="KW-0032">Aminotransferase</keyword>
<dbReference type="Gene3D" id="3.90.1150.10">
    <property type="entry name" value="Aspartate Aminotransferase, domain 1"/>
    <property type="match status" value="1"/>
</dbReference>
<dbReference type="InterPro" id="IPR015422">
    <property type="entry name" value="PyrdxlP-dep_Trfase_small"/>
</dbReference>
<dbReference type="GO" id="GO:0008483">
    <property type="term" value="F:transaminase activity"/>
    <property type="evidence" value="ECO:0007669"/>
    <property type="project" value="UniProtKB-KW"/>
</dbReference>
<name>X0SUA7_9ZZZZ</name>
<evidence type="ECO:0000256" key="4">
    <source>
        <dbReference type="ARBA" id="ARBA00022898"/>
    </source>
</evidence>
<evidence type="ECO:0008006" key="6">
    <source>
        <dbReference type="Google" id="ProtNLM"/>
    </source>
</evidence>
<proteinExistence type="predicted"/>
<keyword evidence="3" id="KW-0808">Transferase</keyword>
<comment type="caution">
    <text evidence="5">The sequence shown here is derived from an EMBL/GenBank/DDBJ whole genome shotgun (WGS) entry which is preliminary data.</text>
</comment>